<evidence type="ECO:0000259" key="1">
    <source>
        <dbReference type="PROSITE" id="PS51015"/>
    </source>
</evidence>
<dbReference type="EMBL" id="CP001337">
    <property type="protein sequence ID" value="ACL23402.1"/>
    <property type="molecule type" value="Genomic_DNA"/>
</dbReference>
<dbReference type="GO" id="GO:0004519">
    <property type="term" value="F:endonuclease activity"/>
    <property type="evidence" value="ECO:0007669"/>
    <property type="project" value="UniProtKB-KW"/>
</dbReference>
<keyword evidence="3" id="KW-1185">Reference proteome</keyword>
<dbReference type="Pfam" id="PF01844">
    <property type="entry name" value="HNH"/>
    <property type="match status" value="1"/>
</dbReference>
<accession>B8G3L9</accession>
<reference evidence="2" key="1">
    <citation type="submission" date="2008-12" db="EMBL/GenBank/DDBJ databases">
        <title>Complete sequence of Chloroflexus aggregans DSM 9485.</title>
        <authorList>
            <consortium name="US DOE Joint Genome Institute"/>
            <person name="Lucas S."/>
            <person name="Copeland A."/>
            <person name="Lapidus A."/>
            <person name="Glavina del Rio T."/>
            <person name="Dalin E."/>
            <person name="Tice H."/>
            <person name="Pitluck S."/>
            <person name="Foster B."/>
            <person name="Larimer F."/>
            <person name="Land M."/>
            <person name="Hauser L."/>
            <person name="Kyrpides N."/>
            <person name="Mikhailova N."/>
            <person name="Bryant D."/>
            <person name="Richardson P."/>
        </authorList>
    </citation>
    <scope>NUCLEOTIDE SEQUENCE</scope>
    <source>
        <strain evidence="2">DSM 9485</strain>
    </source>
</reference>
<dbReference type="HOGENOM" id="CLU_104510_0_0_0"/>
<dbReference type="STRING" id="326427.Cagg_0461"/>
<dbReference type="InterPro" id="IPR003615">
    <property type="entry name" value="HNH_nuc"/>
</dbReference>
<protein>
    <submittedName>
        <fullName evidence="2">HNH endonuclease</fullName>
    </submittedName>
</protein>
<dbReference type="GO" id="GO:0008270">
    <property type="term" value="F:zinc ion binding"/>
    <property type="evidence" value="ECO:0007669"/>
    <property type="project" value="InterPro"/>
</dbReference>
<organism evidence="2 3">
    <name type="scientific">Chloroflexus aggregans (strain MD-66 / DSM 9485)</name>
    <dbReference type="NCBI Taxonomy" id="326427"/>
    <lineage>
        <taxon>Bacteria</taxon>
        <taxon>Bacillati</taxon>
        <taxon>Chloroflexota</taxon>
        <taxon>Chloroflexia</taxon>
        <taxon>Chloroflexales</taxon>
        <taxon>Chloroflexineae</taxon>
        <taxon>Chloroflexaceae</taxon>
        <taxon>Chloroflexus</taxon>
    </lineage>
</organism>
<keyword evidence="2" id="KW-0255">Endonuclease</keyword>
<keyword evidence="2" id="KW-0540">Nuclease</keyword>
<dbReference type="KEGG" id="cag:Cagg_0461"/>
<feature type="domain" description="YDG" evidence="1">
    <location>
        <begin position="1"/>
        <end position="125"/>
    </location>
</feature>
<dbReference type="PROSITE" id="PS51015">
    <property type="entry name" value="YDG"/>
    <property type="match status" value="1"/>
</dbReference>
<evidence type="ECO:0000313" key="2">
    <source>
        <dbReference type="EMBL" id="ACL23402.1"/>
    </source>
</evidence>
<dbReference type="InterPro" id="IPR002711">
    <property type="entry name" value="HNH"/>
</dbReference>
<dbReference type="AlphaFoldDB" id="B8G3L9"/>
<dbReference type="SMART" id="SM00507">
    <property type="entry name" value="HNHc"/>
    <property type="match status" value="1"/>
</dbReference>
<dbReference type="Gene3D" id="1.10.30.50">
    <property type="match status" value="1"/>
</dbReference>
<dbReference type="CDD" id="cd00085">
    <property type="entry name" value="HNHc"/>
    <property type="match status" value="1"/>
</dbReference>
<dbReference type="InterPro" id="IPR003105">
    <property type="entry name" value="SRA_YDG"/>
</dbReference>
<name>B8G3L9_CHLAD</name>
<keyword evidence="2" id="KW-0378">Hydrolase</keyword>
<gene>
    <name evidence="2" type="ordered locus">Cagg_0461</name>
</gene>
<proteinExistence type="predicted"/>
<sequence length="206" mass="23762">MNYQLGNGYSVILISVSHNAPYRDRLEDDGSTLVYEGHDVQRCAEILDPKSVDQREFNPTGTLTENGKFHKAAQDYKKGLRPPEKVRVYEKIRPVIWSYNGVFELVDFWREFDGQRKVFKFKLIAVEESTSDNGQTETIVRRRVIPTSVKVEVWKRDGGRCVICSATDELHYDHIIPYSKGGTSLKAENIQLLCARHNLEKRDKIE</sequence>
<dbReference type="GO" id="GO:0003676">
    <property type="term" value="F:nucleic acid binding"/>
    <property type="evidence" value="ECO:0007669"/>
    <property type="project" value="InterPro"/>
</dbReference>
<dbReference type="eggNOG" id="COG1403">
    <property type="taxonomic scope" value="Bacteria"/>
</dbReference>
<dbReference type="RefSeq" id="WP_012615768.1">
    <property type="nucleotide sequence ID" value="NC_011831.1"/>
</dbReference>
<dbReference type="Proteomes" id="UP000002508">
    <property type="component" value="Chromosome"/>
</dbReference>
<evidence type="ECO:0000313" key="3">
    <source>
        <dbReference type="Proteomes" id="UP000002508"/>
    </source>
</evidence>